<feature type="domain" description="Amidohydrolase-related" evidence="1">
    <location>
        <begin position="3"/>
        <end position="271"/>
    </location>
</feature>
<dbReference type="InterPro" id="IPR032466">
    <property type="entry name" value="Metal_Hydrolase"/>
</dbReference>
<dbReference type="InterPro" id="IPR006680">
    <property type="entry name" value="Amidohydro-rel"/>
</dbReference>
<dbReference type="PANTHER" id="PTHR35563:SF2">
    <property type="entry name" value="BARREL METAL-DEPENDENT HYDROLASE, PUTATIVE (AFU_ORTHOLOGUE AFUA_1G16240)-RELATED"/>
    <property type="match status" value="1"/>
</dbReference>
<keyword evidence="2" id="KW-0378">Hydrolase</keyword>
<sequence>MIIDCHFHVVAPADDSPMVAGRSYTPEPASLDDWKATLEPVGVTHGVVVQPSFYGTDNRVLLRTLGQTPNRLVGVAAVDIDVDDAALNRLTAAGVKGVRMAHFEEGDPRCGGGFVRFSAFQQLLQRLRDHNLHLQLFTDSRLLPGIADQLANADISIVIDHMGRAPADLGPDHDGIRAMRGLLSLGQVWIKLSGIANLSNQAPEFANVRSIHESLIDARPDRLIWGSDWPHTKPYGQKPSALQLLRLFQSWTPKNFQPRILKDNPAKLYGFAEP</sequence>
<gene>
    <name evidence="2" type="ORF">J2W49_001083</name>
</gene>
<dbReference type="RefSeq" id="WP_310312631.1">
    <property type="nucleotide sequence ID" value="NZ_JAVDWU010000002.1"/>
</dbReference>
<dbReference type="PANTHER" id="PTHR35563">
    <property type="entry name" value="BARREL METAL-DEPENDENT HYDROLASE, PUTATIVE (AFU_ORTHOLOGUE AFUA_1G16240)-RELATED"/>
    <property type="match status" value="1"/>
</dbReference>
<reference evidence="2 3" key="1">
    <citation type="submission" date="2023-07" db="EMBL/GenBank/DDBJ databases">
        <title>Sorghum-associated microbial communities from plants grown in Nebraska, USA.</title>
        <authorList>
            <person name="Schachtman D."/>
        </authorList>
    </citation>
    <scope>NUCLEOTIDE SEQUENCE [LARGE SCALE GENOMIC DNA]</scope>
    <source>
        <strain evidence="2 3">4249</strain>
    </source>
</reference>
<organism evidence="2 3">
    <name type="scientific">Hydrogenophaga palleronii</name>
    <dbReference type="NCBI Taxonomy" id="65655"/>
    <lineage>
        <taxon>Bacteria</taxon>
        <taxon>Pseudomonadati</taxon>
        <taxon>Pseudomonadota</taxon>
        <taxon>Betaproteobacteria</taxon>
        <taxon>Burkholderiales</taxon>
        <taxon>Comamonadaceae</taxon>
        <taxon>Hydrogenophaga</taxon>
    </lineage>
</organism>
<evidence type="ECO:0000259" key="1">
    <source>
        <dbReference type="Pfam" id="PF04909"/>
    </source>
</evidence>
<proteinExistence type="predicted"/>
<evidence type="ECO:0000313" key="2">
    <source>
        <dbReference type="EMBL" id="MDR7149134.1"/>
    </source>
</evidence>
<dbReference type="EMBL" id="JAVDWU010000002">
    <property type="protein sequence ID" value="MDR7149134.1"/>
    <property type="molecule type" value="Genomic_DNA"/>
</dbReference>
<name>A0ABU1WIN2_9BURK</name>
<evidence type="ECO:0000313" key="3">
    <source>
        <dbReference type="Proteomes" id="UP001265700"/>
    </source>
</evidence>
<dbReference type="Proteomes" id="UP001265700">
    <property type="component" value="Unassembled WGS sequence"/>
</dbReference>
<dbReference type="SUPFAM" id="SSF51556">
    <property type="entry name" value="Metallo-dependent hydrolases"/>
    <property type="match status" value="1"/>
</dbReference>
<keyword evidence="3" id="KW-1185">Reference proteome</keyword>
<dbReference type="GO" id="GO:0016787">
    <property type="term" value="F:hydrolase activity"/>
    <property type="evidence" value="ECO:0007669"/>
    <property type="project" value="UniProtKB-KW"/>
</dbReference>
<dbReference type="Pfam" id="PF04909">
    <property type="entry name" value="Amidohydro_2"/>
    <property type="match status" value="1"/>
</dbReference>
<dbReference type="Gene3D" id="3.20.20.140">
    <property type="entry name" value="Metal-dependent hydrolases"/>
    <property type="match status" value="1"/>
</dbReference>
<protein>
    <submittedName>
        <fullName evidence="2">TIM-barrel fold metal-dependent hydrolase</fullName>
    </submittedName>
</protein>
<accession>A0ABU1WIN2</accession>
<dbReference type="InterPro" id="IPR052358">
    <property type="entry name" value="Aro_Compnd_Degr_Hydrolases"/>
</dbReference>
<comment type="caution">
    <text evidence="2">The sequence shown here is derived from an EMBL/GenBank/DDBJ whole genome shotgun (WGS) entry which is preliminary data.</text>
</comment>